<dbReference type="PANTHER" id="PTHR40064:SF1">
    <property type="entry name" value="MEMBRANE PROTEIN"/>
    <property type="match status" value="1"/>
</dbReference>
<comment type="caution">
    <text evidence="8">The sequence shown here is derived from an EMBL/GenBank/DDBJ whole genome shotgun (WGS) entry which is preliminary data.</text>
</comment>
<dbReference type="Proteomes" id="UP001310386">
    <property type="component" value="Unassembled WGS sequence"/>
</dbReference>
<accession>A0ABU5ZJT3</accession>
<feature type="transmembrane region" description="Helical" evidence="6">
    <location>
        <begin position="122"/>
        <end position="140"/>
    </location>
</feature>
<feature type="domain" description="Putative aromatic acid exporter C-terminal" evidence="7">
    <location>
        <begin position="144"/>
        <end position="306"/>
    </location>
</feature>
<comment type="subcellular location">
    <subcellularLocation>
        <location evidence="1">Cell membrane</location>
        <topology evidence="1">Multi-pass membrane protein</topology>
    </subcellularLocation>
</comment>
<dbReference type="EMBL" id="JAYJLD010000021">
    <property type="protein sequence ID" value="MEB3102734.1"/>
    <property type="molecule type" value="Genomic_DNA"/>
</dbReference>
<evidence type="ECO:0000256" key="5">
    <source>
        <dbReference type="ARBA" id="ARBA00023136"/>
    </source>
</evidence>
<organism evidence="8 9">
    <name type="scientific">Ferviditalea candida</name>
    <dbReference type="NCBI Taxonomy" id="3108399"/>
    <lineage>
        <taxon>Bacteria</taxon>
        <taxon>Bacillati</taxon>
        <taxon>Bacillota</taxon>
        <taxon>Bacilli</taxon>
        <taxon>Bacillales</taxon>
        <taxon>Paenibacillaceae</taxon>
        <taxon>Ferviditalea</taxon>
    </lineage>
</organism>
<evidence type="ECO:0000256" key="6">
    <source>
        <dbReference type="SAM" id="Phobius"/>
    </source>
</evidence>
<dbReference type="RefSeq" id="WP_371754856.1">
    <property type="nucleotide sequence ID" value="NZ_JAYJLD010000021.1"/>
</dbReference>
<feature type="transmembrane region" description="Helical" evidence="6">
    <location>
        <begin position="12"/>
        <end position="36"/>
    </location>
</feature>
<keyword evidence="9" id="KW-1185">Reference proteome</keyword>
<dbReference type="Gene3D" id="1.20.120.940">
    <property type="entry name" value="Putative aromatic acid exporter, C-terminal domain"/>
    <property type="match status" value="1"/>
</dbReference>
<dbReference type="Pfam" id="PF06081">
    <property type="entry name" value="ArAE_1"/>
    <property type="match status" value="1"/>
</dbReference>
<sequence>MGIRVIKTAIAAVLAIYLAQLFSLSFEVSSGLLAILGVDVTRRKGLRSALQRIAASILGLLFGSFIFWLLGFHVWVFGIIVLISYPLLSRMQLKDGIVTSSVIILHIFSIGKIELHSLVNEVLLLLTGLGSATLINFVYMPNPDQRLLELRSQTEESFSAIFRHIAENLKDKDYIWGGSELIAADASIRDGIHLSGTVAENALFKTDEYWMQYFLMRRQQLDSIQRMMLLVSRVYETLPHGKMTAELFEALSKDVKQEEYMGNVENMISDLEGTFKILDLPRTREEFEVRSAILQLFLELKGFISIAKSGKKKKIPA</sequence>
<dbReference type="InterPro" id="IPR010343">
    <property type="entry name" value="ArAE_1"/>
</dbReference>
<proteinExistence type="predicted"/>
<keyword evidence="3 6" id="KW-0812">Transmembrane</keyword>
<protein>
    <submittedName>
        <fullName evidence="8">Aromatic acid exporter family protein</fullName>
    </submittedName>
</protein>
<dbReference type="PANTHER" id="PTHR40064">
    <property type="entry name" value="MEMBRANE PROTEIN-RELATED"/>
    <property type="match status" value="1"/>
</dbReference>
<evidence type="ECO:0000256" key="2">
    <source>
        <dbReference type="ARBA" id="ARBA00022475"/>
    </source>
</evidence>
<evidence type="ECO:0000256" key="3">
    <source>
        <dbReference type="ARBA" id="ARBA00022692"/>
    </source>
</evidence>
<dbReference type="InterPro" id="IPR038323">
    <property type="entry name" value="ArAE_1_C_sf"/>
</dbReference>
<dbReference type="Pfam" id="PF11728">
    <property type="entry name" value="ArAE_1_C"/>
    <property type="match status" value="1"/>
</dbReference>
<keyword evidence="5 6" id="KW-0472">Membrane</keyword>
<reference evidence="8" key="1">
    <citation type="submission" date="2023-12" db="EMBL/GenBank/DDBJ databases">
        <title>Fervidustalea candida gen. nov., sp. nov., a novel member of the family Paenibacillaceae isolated from a geothermal area.</title>
        <authorList>
            <person name="Li W.-J."/>
            <person name="Jiao J.-Y."/>
            <person name="Chen Y."/>
        </authorList>
    </citation>
    <scope>NUCLEOTIDE SEQUENCE</scope>
    <source>
        <strain evidence="8">SYSU GA230002</strain>
    </source>
</reference>
<dbReference type="InterPro" id="IPR052984">
    <property type="entry name" value="UPF0421"/>
</dbReference>
<evidence type="ECO:0000256" key="4">
    <source>
        <dbReference type="ARBA" id="ARBA00022989"/>
    </source>
</evidence>
<evidence type="ECO:0000256" key="1">
    <source>
        <dbReference type="ARBA" id="ARBA00004651"/>
    </source>
</evidence>
<keyword evidence="2" id="KW-1003">Cell membrane</keyword>
<gene>
    <name evidence="8" type="ORF">VF724_13775</name>
</gene>
<name>A0ABU5ZJT3_9BACL</name>
<evidence type="ECO:0000259" key="7">
    <source>
        <dbReference type="Pfam" id="PF11728"/>
    </source>
</evidence>
<feature type="transmembrane region" description="Helical" evidence="6">
    <location>
        <begin position="57"/>
        <end position="85"/>
    </location>
</feature>
<dbReference type="InterPro" id="IPR021062">
    <property type="entry name" value="ArAE_1_C"/>
</dbReference>
<keyword evidence="4 6" id="KW-1133">Transmembrane helix</keyword>
<evidence type="ECO:0000313" key="9">
    <source>
        <dbReference type="Proteomes" id="UP001310386"/>
    </source>
</evidence>
<evidence type="ECO:0000313" key="8">
    <source>
        <dbReference type="EMBL" id="MEB3102734.1"/>
    </source>
</evidence>